<gene>
    <name evidence="9" type="ORF">SBX37_16875</name>
    <name evidence="10" type="ORF">VIM7927_02091</name>
</gene>
<protein>
    <submittedName>
        <fullName evidence="10">Tannase and feruloyl esterase</fullName>
    </submittedName>
    <submittedName>
        <fullName evidence="9">Tannase/feruloyl esterase family alpha/beta hydrolase</fullName>
    </submittedName>
</protein>
<evidence type="ECO:0000256" key="8">
    <source>
        <dbReference type="SAM" id="SignalP"/>
    </source>
</evidence>
<dbReference type="OrthoDB" id="7197884at2"/>
<dbReference type="PANTHER" id="PTHR33938">
    <property type="entry name" value="FERULOYL ESTERASE B-RELATED"/>
    <property type="match status" value="1"/>
</dbReference>
<evidence type="ECO:0000256" key="6">
    <source>
        <dbReference type="ARBA" id="ARBA00022837"/>
    </source>
</evidence>
<keyword evidence="2" id="KW-0719">Serine esterase</keyword>
<reference evidence="10 11" key="1">
    <citation type="submission" date="2017-05" db="EMBL/GenBank/DDBJ databases">
        <authorList>
            <person name="Song R."/>
            <person name="Chenine A.L."/>
            <person name="Ruprecht R.M."/>
        </authorList>
    </citation>
    <scope>NUCLEOTIDE SEQUENCE [LARGE SCALE GENOMIC DNA]</scope>
    <source>
        <strain evidence="10 11">CECT 7927</strain>
    </source>
</reference>
<dbReference type="AlphaFoldDB" id="A0A1Y6IVI4"/>
<comment type="similarity">
    <text evidence="1">Belongs to the tannase family.</text>
</comment>
<proteinExistence type="inferred from homology"/>
<dbReference type="Proteomes" id="UP000196125">
    <property type="component" value="Unassembled WGS sequence"/>
</dbReference>
<evidence type="ECO:0000256" key="4">
    <source>
        <dbReference type="ARBA" id="ARBA00022729"/>
    </source>
</evidence>
<organism evidence="10 11">
    <name type="scientific">Vibrio mangrovi</name>
    <dbReference type="NCBI Taxonomy" id="474394"/>
    <lineage>
        <taxon>Bacteria</taxon>
        <taxon>Pseudomonadati</taxon>
        <taxon>Pseudomonadota</taxon>
        <taxon>Gammaproteobacteria</taxon>
        <taxon>Vibrionales</taxon>
        <taxon>Vibrionaceae</taxon>
        <taxon>Vibrio</taxon>
    </lineage>
</organism>
<name>A0A1Y6IVI4_9VIBR</name>
<dbReference type="Gene3D" id="3.40.50.1820">
    <property type="entry name" value="alpha/beta hydrolase"/>
    <property type="match status" value="1"/>
</dbReference>
<keyword evidence="3" id="KW-0479">Metal-binding</keyword>
<keyword evidence="7" id="KW-1015">Disulfide bond</keyword>
<dbReference type="RefSeq" id="WP_087480877.1">
    <property type="nucleotide sequence ID" value="NZ_AP024884.1"/>
</dbReference>
<feature type="chain" id="PRO_5012983752" evidence="8">
    <location>
        <begin position="25"/>
        <end position="578"/>
    </location>
</feature>
<evidence type="ECO:0000256" key="1">
    <source>
        <dbReference type="ARBA" id="ARBA00006249"/>
    </source>
</evidence>
<evidence type="ECO:0000256" key="3">
    <source>
        <dbReference type="ARBA" id="ARBA00022723"/>
    </source>
</evidence>
<evidence type="ECO:0000313" key="12">
    <source>
        <dbReference type="Proteomes" id="UP001283366"/>
    </source>
</evidence>
<keyword evidence="5 9" id="KW-0378">Hydrolase</keyword>
<evidence type="ECO:0000313" key="9">
    <source>
        <dbReference type="EMBL" id="MDW6004532.1"/>
    </source>
</evidence>
<dbReference type="EMBL" id="JAWRCO010000002">
    <property type="protein sequence ID" value="MDW6004532.1"/>
    <property type="molecule type" value="Genomic_DNA"/>
</dbReference>
<keyword evidence="4 8" id="KW-0732">Signal</keyword>
<accession>A0A1Y6IVI4</accession>
<evidence type="ECO:0000313" key="10">
    <source>
        <dbReference type="EMBL" id="SMS00820.1"/>
    </source>
</evidence>
<keyword evidence="6" id="KW-0106">Calcium</keyword>
<keyword evidence="12" id="KW-1185">Reference proteome</keyword>
<dbReference type="SUPFAM" id="SSF53474">
    <property type="entry name" value="alpha/beta-Hydrolases"/>
    <property type="match status" value="1"/>
</dbReference>
<dbReference type="Pfam" id="PF07519">
    <property type="entry name" value="Tannase"/>
    <property type="match status" value="1"/>
</dbReference>
<reference evidence="9 12" key="2">
    <citation type="submission" date="2023-11" db="EMBL/GenBank/DDBJ databases">
        <title>Plant-associative lifestyle of Vibrio porteresiae and its evolutionary dynamics.</title>
        <authorList>
            <person name="Rameshkumar N."/>
            <person name="Kirti K."/>
        </authorList>
    </citation>
    <scope>NUCLEOTIDE SEQUENCE [LARGE SCALE GENOMIC DNA]</scope>
    <source>
        <strain evidence="9 12">MSSRF38</strain>
    </source>
</reference>
<sequence length="578" mass="63314">MKYHHFMKTLVLLAPMWVAGGANAQNIQNAQQGVWHHHHPSPAVGAKLSRDCASLSSFEFPNTTITGVSTVAKGELQIAGKDVGEHCLVEGKMFERVSSVDGETYAIGFEMRLPKDWNGRFMYQANGGLDGNLIQADGIEISGGGPLNHPLYKGFAIISSDAGHSNFAFGVDPQARLDYGYQAEQKLTPMAKLLVATAYGKLPDYSYFAGGSNGGRHTMVAASRMPEQYDGFLALSPGFHLPKAAIAQLYAAQRFAEIAPDKNDLSTAFNDMERRVVADAILAKCDALDGLADGMVFDTKGCEAAFDLQRDVPVCESGRDGTCLTQEQKDAVDDIFSGARTSKGQLIYSPFVYDPGLMSWLWGAQKFTSTVTLDPVAVGTVFMTPPYEHPEELETPEGARKFALNFDIDNNVHRIFKTTDVYRDSSMSFMTPPDETNLSRLKYSGGKMMVIIGDADAMFSSKDTEVWYDKVRARNYDARSFVRFFRIPGMGHTRSGIAADQYDSIDKLVEWVEQGIAPDSFITQARGEGNPGGVNREIPADWAADRTRPICAYPNVAVYSGFGDSEKADSFVCKEITH</sequence>
<dbReference type="InterPro" id="IPR011118">
    <property type="entry name" value="Tannase/feruloyl_esterase"/>
</dbReference>
<dbReference type="EMBL" id="FXXI01000003">
    <property type="protein sequence ID" value="SMS00820.1"/>
    <property type="molecule type" value="Genomic_DNA"/>
</dbReference>
<evidence type="ECO:0000256" key="2">
    <source>
        <dbReference type="ARBA" id="ARBA00022487"/>
    </source>
</evidence>
<dbReference type="GO" id="GO:0046872">
    <property type="term" value="F:metal ion binding"/>
    <property type="evidence" value="ECO:0007669"/>
    <property type="project" value="UniProtKB-KW"/>
</dbReference>
<evidence type="ECO:0000256" key="5">
    <source>
        <dbReference type="ARBA" id="ARBA00022801"/>
    </source>
</evidence>
<evidence type="ECO:0000256" key="7">
    <source>
        <dbReference type="ARBA" id="ARBA00023157"/>
    </source>
</evidence>
<dbReference type="PANTHER" id="PTHR33938:SF15">
    <property type="entry name" value="FERULOYL ESTERASE B-RELATED"/>
    <property type="match status" value="1"/>
</dbReference>
<evidence type="ECO:0000313" key="11">
    <source>
        <dbReference type="Proteomes" id="UP000196125"/>
    </source>
</evidence>
<dbReference type="Proteomes" id="UP001283366">
    <property type="component" value="Unassembled WGS sequence"/>
</dbReference>
<dbReference type="GO" id="GO:0052689">
    <property type="term" value="F:carboxylic ester hydrolase activity"/>
    <property type="evidence" value="ECO:0007669"/>
    <property type="project" value="UniProtKB-KW"/>
</dbReference>
<feature type="signal peptide" evidence="8">
    <location>
        <begin position="1"/>
        <end position="24"/>
    </location>
</feature>
<dbReference type="InterPro" id="IPR029058">
    <property type="entry name" value="AB_hydrolase_fold"/>
</dbReference>